<evidence type="ECO:0000256" key="1">
    <source>
        <dbReference type="SAM" id="SignalP"/>
    </source>
</evidence>
<organism evidence="2 3">
    <name type="scientific">Phyllostomus discolor</name>
    <name type="common">pale spear-nosed bat</name>
    <dbReference type="NCBI Taxonomy" id="89673"/>
    <lineage>
        <taxon>Eukaryota</taxon>
        <taxon>Metazoa</taxon>
        <taxon>Chordata</taxon>
        <taxon>Craniata</taxon>
        <taxon>Vertebrata</taxon>
        <taxon>Euteleostomi</taxon>
        <taxon>Mammalia</taxon>
        <taxon>Eutheria</taxon>
        <taxon>Laurasiatheria</taxon>
        <taxon>Chiroptera</taxon>
        <taxon>Yangochiroptera</taxon>
        <taxon>Phyllostomidae</taxon>
        <taxon>Phyllostominae</taxon>
        <taxon>Phyllostomus</taxon>
    </lineage>
</organism>
<reference evidence="2 3" key="1">
    <citation type="journal article" date="2020" name="Nature">
        <title>Six reference-quality genomes reveal evolution of bat adaptations.</title>
        <authorList>
            <person name="Jebb D."/>
            <person name="Huang Z."/>
            <person name="Pippel M."/>
            <person name="Hughes G.M."/>
            <person name="Lavrichenko K."/>
            <person name="Devanna P."/>
            <person name="Winkler S."/>
            <person name="Jermiin L.S."/>
            <person name="Skirmuntt E.C."/>
            <person name="Katzourakis A."/>
            <person name="Burkitt-Gray L."/>
            <person name="Ray D.A."/>
            <person name="Sullivan K.A.M."/>
            <person name="Roscito J.G."/>
            <person name="Kirilenko B.M."/>
            <person name="Davalos L.M."/>
            <person name="Corthals A.P."/>
            <person name="Power M.L."/>
            <person name="Jones G."/>
            <person name="Ransome R.D."/>
            <person name="Dechmann D.K.N."/>
            <person name="Locatelli A.G."/>
            <person name="Puechmaille S.J."/>
            <person name="Fedrigo O."/>
            <person name="Jarvis E.D."/>
            <person name="Hiller M."/>
            <person name="Vernes S.C."/>
            <person name="Myers E.W."/>
            <person name="Teeling E.C."/>
        </authorList>
    </citation>
    <scope>NUCLEOTIDE SEQUENCE [LARGE SCALE GENOMIC DNA]</scope>
    <source>
        <strain evidence="2">Bat1K_MPI-CBG_1</strain>
    </source>
</reference>
<proteinExistence type="predicted"/>
<sequence length="123" mass="14368">MVISFLCFWCFLNTDFVLCKPFSPGKVLPLYTDSVIMASVKHDQGREGGLLSCCCQHRMMPFPVRHHQMVYIRKRLRTCRELFLENPVITREDITRVSIQSLSFSREEFCGRGCYTGWAPPLW</sequence>
<keyword evidence="1" id="KW-0732">Signal</keyword>
<dbReference type="EMBL" id="JABVXQ010000007">
    <property type="protein sequence ID" value="KAF6099791.1"/>
    <property type="molecule type" value="Genomic_DNA"/>
</dbReference>
<dbReference type="Proteomes" id="UP000664940">
    <property type="component" value="Unassembled WGS sequence"/>
</dbReference>
<protein>
    <submittedName>
        <fullName evidence="2">Uncharacterized protein</fullName>
    </submittedName>
</protein>
<feature type="signal peptide" evidence="1">
    <location>
        <begin position="1"/>
        <end position="19"/>
    </location>
</feature>
<feature type="chain" id="PRO_5032699042" evidence="1">
    <location>
        <begin position="20"/>
        <end position="123"/>
    </location>
</feature>
<evidence type="ECO:0000313" key="2">
    <source>
        <dbReference type="EMBL" id="KAF6099791.1"/>
    </source>
</evidence>
<accession>A0A834E0U8</accession>
<name>A0A834E0U8_9CHIR</name>
<gene>
    <name evidence="2" type="ORF">HJG60_011523</name>
</gene>
<dbReference type="AlphaFoldDB" id="A0A834E0U8"/>
<comment type="caution">
    <text evidence="2">The sequence shown here is derived from an EMBL/GenBank/DDBJ whole genome shotgun (WGS) entry which is preliminary data.</text>
</comment>
<evidence type="ECO:0000313" key="3">
    <source>
        <dbReference type="Proteomes" id="UP000664940"/>
    </source>
</evidence>